<dbReference type="AlphaFoldDB" id="A0A5P8P454"/>
<dbReference type="PANTHER" id="PTHR11851">
    <property type="entry name" value="METALLOPROTEASE"/>
    <property type="match status" value="1"/>
</dbReference>
<feature type="domain" description="Peptidase M16 N-terminal" evidence="1">
    <location>
        <begin position="36"/>
        <end position="163"/>
    </location>
</feature>
<dbReference type="Pfam" id="PF05193">
    <property type="entry name" value="Peptidase_M16_C"/>
    <property type="match status" value="1"/>
</dbReference>
<proteinExistence type="predicted"/>
<dbReference type="InterPro" id="IPR011249">
    <property type="entry name" value="Metalloenz_LuxS/M16"/>
</dbReference>
<dbReference type="Gene3D" id="3.30.830.10">
    <property type="entry name" value="Metalloenzyme, LuxS/M16 peptidase-like"/>
    <property type="match status" value="2"/>
</dbReference>
<keyword evidence="4" id="KW-1185">Reference proteome</keyword>
<dbReference type="PANTHER" id="PTHR11851:SF225">
    <property type="entry name" value="NON-PEPTIDASE HOMOLOG YMXG"/>
    <property type="match status" value="1"/>
</dbReference>
<dbReference type="EMBL" id="CP043617">
    <property type="protein sequence ID" value="QFR50479.1"/>
    <property type="molecule type" value="Genomic_DNA"/>
</dbReference>
<organism evidence="3 4">
    <name type="scientific">Sulfurimonas lithotrophica</name>
    <dbReference type="NCBI Taxonomy" id="2590022"/>
    <lineage>
        <taxon>Bacteria</taxon>
        <taxon>Pseudomonadati</taxon>
        <taxon>Campylobacterota</taxon>
        <taxon>Epsilonproteobacteria</taxon>
        <taxon>Campylobacterales</taxon>
        <taxon>Sulfurimonadaceae</taxon>
        <taxon>Sulfurimonas</taxon>
    </lineage>
</organism>
<accession>A0A5P8P454</accession>
<evidence type="ECO:0000313" key="3">
    <source>
        <dbReference type="EMBL" id="QFR50479.1"/>
    </source>
</evidence>
<evidence type="ECO:0000313" key="4">
    <source>
        <dbReference type="Proteomes" id="UP000326944"/>
    </source>
</evidence>
<dbReference type="Pfam" id="PF00675">
    <property type="entry name" value="Peptidase_M16"/>
    <property type="match status" value="1"/>
</dbReference>
<feature type="domain" description="Peptidase M16 C-terminal" evidence="2">
    <location>
        <begin position="169"/>
        <end position="344"/>
    </location>
</feature>
<dbReference type="InterPro" id="IPR050361">
    <property type="entry name" value="MPP/UQCRC_Complex"/>
</dbReference>
<protein>
    <submittedName>
        <fullName evidence="3">Insulinase family protein</fullName>
    </submittedName>
</protein>
<evidence type="ECO:0000259" key="2">
    <source>
        <dbReference type="Pfam" id="PF05193"/>
    </source>
</evidence>
<sequence>MAAKIEYIEVNDLKVPVIFEEDNRLPLVNMQFVFQNAGNIADGEKPGLAKFSAAMMGEGTKTLGSSAFAEALEAKAIHISSSTGRETFVIEASSIKEEFDETLKYFDMLLSDPNLSMDALKKVKSVKLGSLARKQNDFDYVAANELKSIMFENTPLANPASGTLESVESIELKDVKNFLTQHLVSNRLIVVVGGDISLDDTKKKLKNIISKMPKGKMQKLKTYEVTKEVSEKVLKKETEQAYVYFGSPYDMDVSDEDYYKARVATFILGTGGFGSRMMEEIRVKRGLAYSAYVRVNINKSGSYMSGYLQTKIESMEEAKTTVKEVINEFVKNGVTQDELEQTKKFLLGSEPLRVETMSQRLSRTFQNYYRGLPLNNSEVELQKIKNITLDELNEYIKAHREILNLSFAIVTR</sequence>
<name>A0A5P8P454_9BACT</name>
<dbReference type="SUPFAM" id="SSF63411">
    <property type="entry name" value="LuxS/MPP-like metallohydrolase"/>
    <property type="match status" value="2"/>
</dbReference>
<dbReference type="OrthoDB" id="9811314at2"/>
<dbReference type="InterPro" id="IPR011765">
    <property type="entry name" value="Pept_M16_N"/>
</dbReference>
<evidence type="ECO:0000259" key="1">
    <source>
        <dbReference type="Pfam" id="PF00675"/>
    </source>
</evidence>
<dbReference type="KEGG" id="sulg:FJR48_09195"/>
<reference evidence="3 4" key="1">
    <citation type="submission" date="2019-09" db="EMBL/GenBank/DDBJ databases">
        <title>Sulfurimonas gotlandica sp. nov., a chemoautotrophic and psychrotolerant epsilonproteobacterium isolated from a pelagic redoxcline, and an emended description of the genus Sulfurimonas.</title>
        <authorList>
            <person name="Wang S."/>
            <person name="Jiang L."/>
            <person name="Shao S."/>
        </authorList>
    </citation>
    <scope>NUCLEOTIDE SEQUENCE [LARGE SCALE GENOMIC DNA]</scope>
    <source>
        <strain evidence="3 4">GYSZ_1</strain>
    </source>
</reference>
<dbReference type="Proteomes" id="UP000326944">
    <property type="component" value="Chromosome"/>
</dbReference>
<gene>
    <name evidence="3" type="ORF">FJR48_09195</name>
</gene>
<dbReference type="InterPro" id="IPR007863">
    <property type="entry name" value="Peptidase_M16_C"/>
</dbReference>
<dbReference type="GO" id="GO:0046872">
    <property type="term" value="F:metal ion binding"/>
    <property type="evidence" value="ECO:0007669"/>
    <property type="project" value="InterPro"/>
</dbReference>